<evidence type="ECO:0000313" key="1">
    <source>
        <dbReference type="EMBL" id="KAF1383910.1"/>
    </source>
</evidence>
<gene>
    <name evidence="1" type="ORF">PFLUV_G00136740</name>
</gene>
<evidence type="ECO:0000313" key="2">
    <source>
        <dbReference type="Proteomes" id="UP000465112"/>
    </source>
</evidence>
<protein>
    <submittedName>
        <fullName evidence="1">Uncharacterized protein</fullName>
    </submittedName>
</protein>
<name>A0A6A5ESF7_PERFL</name>
<comment type="caution">
    <text evidence="1">The sequence shown here is derived from an EMBL/GenBank/DDBJ whole genome shotgun (WGS) entry which is preliminary data.</text>
</comment>
<dbReference type="EMBL" id="VHII01000011">
    <property type="protein sequence ID" value="KAF1383910.1"/>
    <property type="molecule type" value="Genomic_DNA"/>
</dbReference>
<accession>A0A6A5ESF7</accession>
<proteinExistence type="predicted"/>
<sequence length="94" mass="10874">MCAVSTMDSEQRLIQVISAMRMEIRKLELENIGLRRTAGANLRKNATVPIMTPECRESVVMTVRRYSIFQPLVNHRNLQLGNSKSERWTGKQKR</sequence>
<keyword evidence="2" id="KW-1185">Reference proteome</keyword>
<dbReference type="AlphaFoldDB" id="A0A6A5ESF7"/>
<reference evidence="1 2" key="1">
    <citation type="submission" date="2019-06" db="EMBL/GenBank/DDBJ databases">
        <title>A chromosome-scale genome assembly of the European perch, Perca fluviatilis.</title>
        <authorList>
            <person name="Roques C."/>
            <person name="Zahm M."/>
            <person name="Cabau C."/>
            <person name="Klopp C."/>
            <person name="Bouchez O."/>
            <person name="Donnadieu C."/>
            <person name="Kuhl H."/>
            <person name="Gislard M."/>
            <person name="Guendouz S."/>
            <person name="Journot L."/>
            <person name="Haffray P."/>
            <person name="Bestin A."/>
            <person name="Morvezen R."/>
            <person name="Feron R."/>
            <person name="Wen M."/>
            <person name="Jouanno E."/>
            <person name="Herpin A."/>
            <person name="Schartl M."/>
            <person name="Postlethwait J."/>
            <person name="Schaerlinger B."/>
            <person name="Chardard D."/>
            <person name="Lecocq T."/>
            <person name="Poncet C."/>
            <person name="Jaffrelo L."/>
            <person name="Lampietro C."/>
            <person name="Guiguen Y."/>
        </authorList>
    </citation>
    <scope>NUCLEOTIDE SEQUENCE [LARGE SCALE GENOMIC DNA]</scope>
    <source>
        <tissue evidence="1">Blood</tissue>
    </source>
</reference>
<dbReference type="Proteomes" id="UP000465112">
    <property type="component" value="Chromosome 11"/>
</dbReference>
<organism evidence="1 2">
    <name type="scientific">Perca fluviatilis</name>
    <name type="common">European perch</name>
    <dbReference type="NCBI Taxonomy" id="8168"/>
    <lineage>
        <taxon>Eukaryota</taxon>
        <taxon>Metazoa</taxon>
        <taxon>Chordata</taxon>
        <taxon>Craniata</taxon>
        <taxon>Vertebrata</taxon>
        <taxon>Euteleostomi</taxon>
        <taxon>Actinopterygii</taxon>
        <taxon>Neopterygii</taxon>
        <taxon>Teleostei</taxon>
        <taxon>Neoteleostei</taxon>
        <taxon>Acanthomorphata</taxon>
        <taxon>Eupercaria</taxon>
        <taxon>Perciformes</taxon>
        <taxon>Percoidei</taxon>
        <taxon>Percidae</taxon>
        <taxon>Percinae</taxon>
        <taxon>Perca</taxon>
    </lineage>
</organism>